<organism evidence="1 2">
    <name type="scientific">Fusarium keratoplasticum</name>
    <dbReference type="NCBI Taxonomy" id="1328300"/>
    <lineage>
        <taxon>Eukaryota</taxon>
        <taxon>Fungi</taxon>
        <taxon>Dikarya</taxon>
        <taxon>Ascomycota</taxon>
        <taxon>Pezizomycotina</taxon>
        <taxon>Sordariomycetes</taxon>
        <taxon>Hypocreomycetidae</taxon>
        <taxon>Hypocreales</taxon>
        <taxon>Nectriaceae</taxon>
        <taxon>Fusarium</taxon>
        <taxon>Fusarium solani species complex</taxon>
    </lineage>
</organism>
<comment type="caution">
    <text evidence="1">The sequence shown here is derived from an EMBL/GenBank/DDBJ whole genome shotgun (WGS) entry which is preliminary data.</text>
</comment>
<evidence type="ECO:0000313" key="2">
    <source>
        <dbReference type="Proteomes" id="UP001065298"/>
    </source>
</evidence>
<proteinExistence type="predicted"/>
<dbReference type="Proteomes" id="UP001065298">
    <property type="component" value="Chromosome 3"/>
</dbReference>
<keyword evidence="2" id="KW-1185">Reference proteome</keyword>
<protein>
    <submittedName>
        <fullName evidence="1">Uncharacterized protein</fullName>
    </submittedName>
</protein>
<evidence type="ECO:0000313" key="1">
    <source>
        <dbReference type="EMBL" id="KAI8675531.1"/>
    </source>
</evidence>
<gene>
    <name evidence="1" type="ORF">NCS57_00454500</name>
</gene>
<sequence>MSTFVDVDIIHLGLGITTIYIVHFSVKKPLHSHHYHYSICVPWSLSSNTPVYHHTTSQTSAMSVNPDSATPAQGEFRSKVAPSKPLTTKGHAPGVLVGDDAKPEFRAEQYPPGTAPPEHSFEPQPSSEYPTQAPGMEGGVSASDTLQGATSADVHTGLGHPGSGMTSQEEHGGKRKKVGAGLEGVGASLTDPIHDKGADREHETDYRGKGGEAAANYPGAEERVAASAEEVASERR</sequence>
<reference evidence="1" key="1">
    <citation type="submission" date="2022-06" db="EMBL/GenBank/DDBJ databases">
        <title>Fusarium solani species complex genomes reveal bases of compartmentalisation and animal pathogenesis.</title>
        <authorList>
            <person name="Tsai I.J."/>
        </authorList>
    </citation>
    <scope>NUCLEOTIDE SEQUENCE</scope>
    <source>
        <strain evidence="1">Fu6.1</strain>
    </source>
</reference>
<name>A0ACC0R5D7_9HYPO</name>
<dbReference type="EMBL" id="CM046505">
    <property type="protein sequence ID" value="KAI8675531.1"/>
    <property type="molecule type" value="Genomic_DNA"/>
</dbReference>
<accession>A0ACC0R5D7</accession>